<evidence type="ECO:0008006" key="4">
    <source>
        <dbReference type="Google" id="ProtNLM"/>
    </source>
</evidence>
<dbReference type="PANTHER" id="PTHR15426:SF6">
    <property type="entry name" value="PROTEIN DEPP1"/>
    <property type="match status" value="1"/>
</dbReference>
<dbReference type="GO" id="GO:0010506">
    <property type="term" value="P:regulation of autophagy"/>
    <property type="evidence" value="ECO:0007669"/>
    <property type="project" value="TreeGrafter"/>
</dbReference>
<protein>
    <recommendedName>
        <fullName evidence="4">Protein DEPP</fullName>
    </recommendedName>
</protein>
<dbReference type="InterPro" id="IPR020133">
    <property type="entry name" value="DEPP"/>
</dbReference>
<reference evidence="2" key="1">
    <citation type="submission" date="2023-08" db="EMBL/GenBank/DDBJ databases">
        <title>Chromosome-level Genome Assembly of mud carp (Cirrhinus molitorella).</title>
        <authorList>
            <person name="Liu H."/>
        </authorList>
    </citation>
    <scope>NUCLEOTIDE SEQUENCE</scope>
    <source>
        <strain evidence="2">Prfri</strain>
        <tissue evidence="2">Muscle</tissue>
    </source>
</reference>
<dbReference type="GO" id="GO:0005739">
    <property type="term" value="C:mitochondrion"/>
    <property type="evidence" value="ECO:0007669"/>
    <property type="project" value="TreeGrafter"/>
</dbReference>
<evidence type="ECO:0000256" key="1">
    <source>
        <dbReference type="SAM" id="MobiDB-lite"/>
    </source>
</evidence>
<comment type="caution">
    <text evidence="2">The sequence shown here is derived from an EMBL/GenBank/DDBJ whole genome shotgun (WGS) entry which is preliminary data.</text>
</comment>
<evidence type="ECO:0000313" key="3">
    <source>
        <dbReference type="Proteomes" id="UP001187343"/>
    </source>
</evidence>
<keyword evidence="3" id="KW-1185">Reference proteome</keyword>
<evidence type="ECO:0000313" key="2">
    <source>
        <dbReference type="EMBL" id="KAK2896819.1"/>
    </source>
</evidence>
<dbReference type="Proteomes" id="UP001187343">
    <property type="component" value="Unassembled WGS sequence"/>
</dbReference>
<sequence length="187" mass="20778">MVLAAVVIVSECSQVSCRWRAECSQGLIVTAISNQTQSQTQPLHNNHRCDPTSLSYRMKPTRLLLSVAPLPTITESHEDISQSLEEYMNSIKELAQPACGPLRISRTQRRKPVGKHAGPTSVSRSASRALQPRRASLGLDEVTLRFNSQVDRGTKDPLDWLFAQTHLQSHGEDLRRTDSAPAALWLL</sequence>
<dbReference type="PANTHER" id="PTHR15426">
    <property type="entry name" value="PROTEIN DEPP1"/>
    <property type="match status" value="1"/>
</dbReference>
<dbReference type="AlphaFoldDB" id="A0AA88PQV1"/>
<gene>
    <name evidence="2" type="ORF">Q8A67_011307</name>
</gene>
<dbReference type="Pfam" id="PF15343">
    <property type="entry name" value="DEPP"/>
    <property type="match status" value="1"/>
</dbReference>
<proteinExistence type="predicted"/>
<feature type="region of interest" description="Disordered" evidence="1">
    <location>
        <begin position="107"/>
        <end position="134"/>
    </location>
</feature>
<name>A0AA88PQV1_9TELE</name>
<dbReference type="EMBL" id="JAUYZG010000010">
    <property type="protein sequence ID" value="KAK2896819.1"/>
    <property type="molecule type" value="Genomic_DNA"/>
</dbReference>
<organism evidence="2 3">
    <name type="scientific">Cirrhinus molitorella</name>
    <name type="common">mud carp</name>
    <dbReference type="NCBI Taxonomy" id="172907"/>
    <lineage>
        <taxon>Eukaryota</taxon>
        <taxon>Metazoa</taxon>
        <taxon>Chordata</taxon>
        <taxon>Craniata</taxon>
        <taxon>Vertebrata</taxon>
        <taxon>Euteleostomi</taxon>
        <taxon>Actinopterygii</taxon>
        <taxon>Neopterygii</taxon>
        <taxon>Teleostei</taxon>
        <taxon>Ostariophysi</taxon>
        <taxon>Cypriniformes</taxon>
        <taxon>Cyprinidae</taxon>
        <taxon>Labeoninae</taxon>
        <taxon>Labeonini</taxon>
        <taxon>Cirrhinus</taxon>
    </lineage>
</organism>
<accession>A0AA88PQV1</accession>